<evidence type="ECO:0000313" key="14">
    <source>
        <dbReference type="Proteomes" id="UP001597059"/>
    </source>
</evidence>
<dbReference type="Proteomes" id="UP001597059">
    <property type="component" value="Unassembled WGS sequence"/>
</dbReference>
<evidence type="ECO:0000256" key="9">
    <source>
        <dbReference type="ARBA" id="ARBA00025719"/>
    </source>
</evidence>
<dbReference type="InterPro" id="IPR036249">
    <property type="entry name" value="Thioredoxin-like_sf"/>
</dbReference>
<dbReference type="SUPFAM" id="SSF52833">
    <property type="entry name" value="Thioredoxin-like"/>
    <property type="match status" value="1"/>
</dbReference>
<name>A0ABW4B1H4_9GAMM</name>
<reference evidence="14" key="1">
    <citation type="journal article" date="2019" name="Int. J. Syst. Evol. Microbiol.">
        <title>The Global Catalogue of Microorganisms (GCM) 10K type strain sequencing project: providing services to taxonomists for standard genome sequencing and annotation.</title>
        <authorList>
            <consortium name="The Broad Institute Genomics Platform"/>
            <consortium name="The Broad Institute Genome Sequencing Center for Infectious Disease"/>
            <person name="Wu L."/>
            <person name="Ma J."/>
        </authorList>
    </citation>
    <scope>NUCLEOTIDE SEQUENCE [LARGE SCALE GENOMIC DNA]</scope>
    <source>
        <strain evidence="14">JCM 30774</strain>
    </source>
</reference>
<comment type="catalytic activity">
    <reaction evidence="11">
        <text>a hydroperoxide + NADH + H(+) = an alcohol + NAD(+) + H2O</text>
        <dbReference type="Rhea" id="RHEA:62628"/>
        <dbReference type="ChEBI" id="CHEBI:15377"/>
        <dbReference type="ChEBI" id="CHEBI:15378"/>
        <dbReference type="ChEBI" id="CHEBI:30879"/>
        <dbReference type="ChEBI" id="CHEBI:35924"/>
        <dbReference type="ChEBI" id="CHEBI:57540"/>
        <dbReference type="ChEBI" id="CHEBI:57945"/>
        <dbReference type="EC" id="1.11.1.26"/>
    </reaction>
</comment>
<proteinExistence type="inferred from homology"/>
<dbReference type="InterPro" id="IPR050217">
    <property type="entry name" value="Peroxiredoxin"/>
</dbReference>
<evidence type="ECO:0000259" key="12">
    <source>
        <dbReference type="PROSITE" id="PS51352"/>
    </source>
</evidence>
<keyword evidence="7 13" id="KW-0560">Oxidoreductase</keyword>
<dbReference type="InterPro" id="IPR000866">
    <property type="entry name" value="AhpC/TSA"/>
</dbReference>
<organism evidence="13 14">
    <name type="scientific">Rhodanobacter aciditrophus</name>
    <dbReference type="NCBI Taxonomy" id="1623218"/>
    <lineage>
        <taxon>Bacteria</taxon>
        <taxon>Pseudomonadati</taxon>
        <taxon>Pseudomonadota</taxon>
        <taxon>Gammaproteobacteria</taxon>
        <taxon>Lysobacterales</taxon>
        <taxon>Rhodanobacteraceae</taxon>
        <taxon>Rhodanobacter</taxon>
    </lineage>
</organism>
<dbReference type="PIRSF" id="PIRSF000239">
    <property type="entry name" value="AHPC"/>
    <property type="match status" value="1"/>
</dbReference>
<protein>
    <recommendedName>
        <fullName evidence="4">Alkyl hydroperoxide reductase C</fullName>
        <ecNumber evidence="3">1.11.1.26</ecNumber>
    </recommendedName>
    <alternativeName>
        <fullName evidence="10">Peroxiredoxin</fullName>
    </alternativeName>
</protein>
<dbReference type="Gene3D" id="3.30.1020.10">
    <property type="entry name" value="Antioxidant, Horf6, Chain A, domain2"/>
    <property type="match status" value="1"/>
</dbReference>
<comment type="similarity">
    <text evidence="9">Belongs to the peroxiredoxin family. Prx6 subfamily.</text>
</comment>
<dbReference type="RefSeq" id="WP_377366257.1">
    <property type="nucleotide sequence ID" value="NZ_JBHTMN010000007.1"/>
</dbReference>
<dbReference type="Pfam" id="PF00578">
    <property type="entry name" value="AhpC-TSA"/>
    <property type="match status" value="1"/>
</dbReference>
<evidence type="ECO:0000256" key="11">
    <source>
        <dbReference type="ARBA" id="ARBA00047572"/>
    </source>
</evidence>
<accession>A0ABW4B1H4</accession>
<comment type="similarity">
    <text evidence="1">Belongs to the peroxiredoxin family. AhpC/Prx1 subfamily.</text>
</comment>
<dbReference type="PANTHER" id="PTHR10681">
    <property type="entry name" value="THIOREDOXIN PEROXIDASE"/>
    <property type="match status" value="1"/>
</dbReference>
<evidence type="ECO:0000256" key="10">
    <source>
        <dbReference type="ARBA" id="ARBA00032077"/>
    </source>
</evidence>
<evidence type="ECO:0000256" key="7">
    <source>
        <dbReference type="ARBA" id="ARBA00023002"/>
    </source>
</evidence>
<keyword evidence="14" id="KW-1185">Reference proteome</keyword>
<sequence>MSLRINEILPNLTVNTDQGRFDLHDWIGDSWAILFSHPKDFTPVCTTEFGAVSLLDNAWKKRNAKVIGLSVDSVEEHAAWKADIETFSGAKPNFPIIADESLEISKALNMLPEDAYLPDGRTAADSASVRVVFIISPDKKIQLSIAYPMAVGRNFAEILRALDALQATYQAPIATPANWTVGEDVIIDLSLNDDQAKERFGQINVKLPYLRTTKAPK</sequence>
<dbReference type="PANTHER" id="PTHR10681:SF121">
    <property type="entry name" value="ALKYL HYDROPEROXIDE REDUCTASE C"/>
    <property type="match status" value="1"/>
</dbReference>
<dbReference type="EC" id="1.11.1.26" evidence="3"/>
<keyword evidence="6" id="KW-0049">Antioxidant</keyword>
<keyword evidence="5 13" id="KW-0575">Peroxidase</keyword>
<evidence type="ECO:0000256" key="6">
    <source>
        <dbReference type="ARBA" id="ARBA00022862"/>
    </source>
</evidence>
<dbReference type="EMBL" id="JBHTMN010000007">
    <property type="protein sequence ID" value="MFD1383081.1"/>
    <property type="molecule type" value="Genomic_DNA"/>
</dbReference>
<evidence type="ECO:0000256" key="2">
    <source>
        <dbReference type="ARBA" id="ARBA00011654"/>
    </source>
</evidence>
<evidence type="ECO:0000256" key="8">
    <source>
        <dbReference type="ARBA" id="ARBA00023284"/>
    </source>
</evidence>
<feature type="domain" description="Thioredoxin" evidence="12">
    <location>
        <begin position="3"/>
        <end position="167"/>
    </location>
</feature>
<comment type="subunit">
    <text evidence="2">Homodimer; disulfide-linked, upon oxidation. 5 homodimers assemble to form a ring-like decamer.</text>
</comment>
<evidence type="ECO:0000256" key="3">
    <source>
        <dbReference type="ARBA" id="ARBA00013021"/>
    </source>
</evidence>
<dbReference type="Gene3D" id="3.40.30.10">
    <property type="entry name" value="Glutaredoxin"/>
    <property type="match status" value="1"/>
</dbReference>
<dbReference type="InterPro" id="IPR013766">
    <property type="entry name" value="Thioredoxin_domain"/>
</dbReference>
<dbReference type="InterPro" id="IPR024706">
    <property type="entry name" value="Peroxiredoxin_AhpC-typ"/>
</dbReference>
<evidence type="ECO:0000256" key="5">
    <source>
        <dbReference type="ARBA" id="ARBA00022559"/>
    </source>
</evidence>
<dbReference type="Pfam" id="PF10417">
    <property type="entry name" value="1-cysPrx_C"/>
    <property type="match status" value="1"/>
</dbReference>
<dbReference type="InterPro" id="IPR045020">
    <property type="entry name" value="PRX_1cys"/>
</dbReference>
<evidence type="ECO:0000313" key="13">
    <source>
        <dbReference type="EMBL" id="MFD1383081.1"/>
    </source>
</evidence>
<dbReference type="GO" id="GO:0004601">
    <property type="term" value="F:peroxidase activity"/>
    <property type="evidence" value="ECO:0007669"/>
    <property type="project" value="UniProtKB-KW"/>
</dbReference>
<comment type="caution">
    <text evidence="13">The sequence shown here is derived from an EMBL/GenBank/DDBJ whole genome shotgun (WGS) entry which is preliminary data.</text>
</comment>
<dbReference type="CDD" id="cd03016">
    <property type="entry name" value="PRX_1cys"/>
    <property type="match status" value="1"/>
</dbReference>
<evidence type="ECO:0000256" key="4">
    <source>
        <dbReference type="ARBA" id="ARBA00017462"/>
    </source>
</evidence>
<dbReference type="InterPro" id="IPR019479">
    <property type="entry name" value="Peroxiredoxin_C"/>
</dbReference>
<evidence type="ECO:0000256" key="1">
    <source>
        <dbReference type="ARBA" id="ARBA00009796"/>
    </source>
</evidence>
<gene>
    <name evidence="13" type="ORF">ACFQ45_06870</name>
</gene>
<keyword evidence="8" id="KW-0676">Redox-active center</keyword>
<dbReference type="PROSITE" id="PS51352">
    <property type="entry name" value="THIOREDOXIN_2"/>
    <property type="match status" value="1"/>
</dbReference>